<keyword evidence="3" id="KW-1185">Reference proteome</keyword>
<proteinExistence type="predicted"/>
<feature type="chain" id="PRO_5043930992" description="Secreted protein" evidence="1">
    <location>
        <begin position="28"/>
        <end position="85"/>
    </location>
</feature>
<evidence type="ECO:0000313" key="3">
    <source>
        <dbReference type="Proteomes" id="UP001153365"/>
    </source>
</evidence>
<comment type="caution">
    <text evidence="2">The sequence shown here is derived from an EMBL/GenBank/DDBJ whole genome shotgun (WGS) entry which is preliminary data.</text>
</comment>
<evidence type="ECO:0008006" key="4">
    <source>
        <dbReference type="Google" id="ProtNLM"/>
    </source>
</evidence>
<sequence>MIFLARLDGRNLAPLFFSIFFVNVVQCAGMGSNLELSKEAEVSRVLQEGISIAKTSKTEKVLAQCSLPNDKKVGINAGSKLKRST</sequence>
<organism evidence="2 3">
    <name type="scientific">Phakopsora pachyrhizi</name>
    <name type="common">Asian soybean rust disease fungus</name>
    <dbReference type="NCBI Taxonomy" id="170000"/>
    <lineage>
        <taxon>Eukaryota</taxon>
        <taxon>Fungi</taxon>
        <taxon>Dikarya</taxon>
        <taxon>Basidiomycota</taxon>
        <taxon>Pucciniomycotina</taxon>
        <taxon>Pucciniomycetes</taxon>
        <taxon>Pucciniales</taxon>
        <taxon>Phakopsoraceae</taxon>
        <taxon>Phakopsora</taxon>
    </lineage>
</organism>
<evidence type="ECO:0000313" key="2">
    <source>
        <dbReference type="EMBL" id="CAH7685768.1"/>
    </source>
</evidence>
<dbReference type="EMBL" id="CALTRL010005743">
    <property type="protein sequence ID" value="CAH7685768.1"/>
    <property type="molecule type" value="Genomic_DNA"/>
</dbReference>
<keyword evidence="1" id="KW-0732">Signal</keyword>
<gene>
    <name evidence="2" type="ORF">PPACK8108_LOCUS20342</name>
</gene>
<feature type="signal peptide" evidence="1">
    <location>
        <begin position="1"/>
        <end position="27"/>
    </location>
</feature>
<evidence type="ECO:0000256" key="1">
    <source>
        <dbReference type="SAM" id="SignalP"/>
    </source>
</evidence>
<reference evidence="2" key="1">
    <citation type="submission" date="2022-06" db="EMBL/GenBank/DDBJ databases">
        <authorList>
            <consortium name="SYNGENTA / RWTH Aachen University"/>
        </authorList>
    </citation>
    <scope>NUCLEOTIDE SEQUENCE</scope>
</reference>
<name>A0AAV0BHM0_PHAPC</name>
<protein>
    <recommendedName>
        <fullName evidence="4">Secreted protein</fullName>
    </recommendedName>
</protein>
<accession>A0AAV0BHM0</accession>
<dbReference type="Proteomes" id="UP001153365">
    <property type="component" value="Unassembled WGS sequence"/>
</dbReference>
<dbReference type="AlphaFoldDB" id="A0AAV0BHM0"/>